<comment type="function">
    <text evidence="2">Catalyzes the ketonization of 2-hydroxymuconate stereoselectively to yield 2-oxo-3-hexenedioate.</text>
</comment>
<dbReference type="PANTHER" id="PTHR35530">
    <property type="entry name" value="TAUTOMERASE-RELATED"/>
    <property type="match status" value="1"/>
</dbReference>
<evidence type="ECO:0000256" key="4">
    <source>
        <dbReference type="ARBA" id="ARBA00011643"/>
    </source>
</evidence>
<evidence type="ECO:0000256" key="5">
    <source>
        <dbReference type="ARBA" id="ARBA00012667"/>
    </source>
</evidence>
<dbReference type="GO" id="GO:0016853">
    <property type="term" value="F:isomerase activity"/>
    <property type="evidence" value="ECO:0007669"/>
    <property type="project" value="UniProtKB-KW"/>
</dbReference>
<dbReference type="InterPro" id="IPR004370">
    <property type="entry name" value="4-OT-like_dom"/>
</dbReference>
<sequence>MPIIRVELLPGRTQQQKALYAAEATRLAAEILKCATESVDVIFTETAPQDWARAGRLYSPVPD</sequence>
<dbReference type="EC" id="5.3.2.6" evidence="5"/>
<accession>A0AAD1E7Z6</accession>
<dbReference type="InterPro" id="IPR014347">
    <property type="entry name" value="Tautomerase/MIF_sf"/>
</dbReference>
<protein>
    <recommendedName>
        <fullName evidence="6">2-hydroxymuconate tautomerase</fullName>
        <ecNumber evidence="5">5.3.2.6</ecNumber>
    </recommendedName>
    <alternativeName>
        <fullName evidence="8">4-oxalocrotonate tautomerase</fullName>
    </alternativeName>
</protein>
<feature type="domain" description="4-oxalocrotonate tautomerase-like" evidence="9">
    <location>
        <begin position="2"/>
        <end position="56"/>
    </location>
</feature>
<gene>
    <name evidence="10" type="ORF">C4K07_3671</name>
</gene>
<keyword evidence="7" id="KW-0413">Isomerase</keyword>
<evidence type="ECO:0000256" key="1">
    <source>
        <dbReference type="ARBA" id="ARBA00001379"/>
    </source>
</evidence>
<comment type="catalytic activity">
    <reaction evidence="1">
        <text>(2Z,4E)-2-hydroxyhexa-2,4-dienedioate = (3E)-2-oxohex-3-enedioate</text>
        <dbReference type="Rhea" id="RHEA:33431"/>
        <dbReference type="ChEBI" id="CHEBI:28080"/>
        <dbReference type="ChEBI" id="CHEBI:64908"/>
        <dbReference type="EC" id="5.3.2.6"/>
    </reaction>
</comment>
<evidence type="ECO:0000256" key="7">
    <source>
        <dbReference type="ARBA" id="ARBA00023235"/>
    </source>
</evidence>
<evidence type="ECO:0000313" key="10">
    <source>
        <dbReference type="EMBL" id="AZE30454.1"/>
    </source>
</evidence>
<dbReference type="RefSeq" id="WP_016703037.1">
    <property type="nucleotide sequence ID" value="NZ_CP027719.1"/>
</dbReference>
<evidence type="ECO:0000313" key="11">
    <source>
        <dbReference type="Proteomes" id="UP000280455"/>
    </source>
</evidence>
<dbReference type="AlphaFoldDB" id="A0AAD1E7Z6"/>
<evidence type="ECO:0000256" key="6">
    <source>
        <dbReference type="ARBA" id="ARBA00015750"/>
    </source>
</evidence>
<proteinExistence type="inferred from homology"/>
<name>A0AAD1E7Z6_9PSED</name>
<evidence type="ECO:0000256" key="3">
    <source>
        <dbReference type="ARBA" id="ARBA00006723"/>
    </source>
</evidence>
<comment type="subunit">
    <text evidence="4">Homohexamer.</text>
</comment>
<dbReference type="SUPFAM" id="SSF55331">
    <property type="entry name" value="Tautomerase/MIF"/>
    <property type="match status" value="1"/>
</dbReference>
<comment type="similarity">
    <text evidence="3">Belongs to the 4-oxalocrotonate tautomerase family.</text>
</comment>
<reference evidence="10 11" key="1">
    <citation type="submission" date="2018-03" db="EMBL/GenBank/DDBJ databases">
        <title>Diversity of phytobeneficial traits revealed by whole-genome analysis of worldwide-isolated phenazine-producing Pseudomonas spp.</title>
        <authorList>
            <person name="Biessy A."/>
            <person name="Novinscak A."/>
            <person name="Blom J."/>
            <person name="Leger G."/>
            <person name="Thomashow L.S."/>
            <person name="Cazorla F.M."/>
            <person name="Josic D."/>
            <person name="Filion M."/>
        </authorList>
    </citation>
    <scope>NUCLEOTIDE SEQUENCE [LARGE SCALE GENOMIC DNA]</scope>
    <source>
        <strain evidence="10 11">ChPhzS24</strain>
    </source>
</reference>
<dbReference type="Pfam" id="PF01361">
    <property type="entry name" value="Tautomerase"/>
    <property type="match status" value="1"/>
</dbReference>
<organism evidence="10 11">
    <name type="scientific">Pseudomonas chlororaphis subsp. aureofaciens</name>
    <dbReference type="NCBI Taxonomy" id="587851"/>
    <lineage>
        <taxon>Bacteria</taxon>
        <taxon>Pseudomonadati</taxon>
        <taxon>Pseudomonadota</taxon>
        <taxon>Gammaproteobacteria</taxon>
        <taxon>Pseudomonadales</taxon>
        <taxon>Pseudomonadaceae</taxon>
        <taxon>Pseudomonas</taxon>
    </lineage>
</organism>
<dbReference type="EMBL" id="CP027750">
    <property type="protein sequence ID" value="AZE30454.1"/>
    <property type="molecule type" value="Genomic_DNA"/>
</dbReference>
<evidence type="ECO:0000259" key="9">
    <source>
        <dbReference type="Pfam" id="PF01361"/>
    </source>
</evidence>
<evidence type="ECO:0000256" key="2">
    <source>
        <dbReference type="ARBA" id="ARBA00003024"/>
    </source>
</evidence>
<dbReference type="PANTHER" id="PTHR35530:SF2">
    <property type="entry name" value="BSL4019 PROTEIN"/>
    <property type="match status" value="1"/>
</dbReference>
<evidence type="ECO:0000256" key="8">
    <source>
        <dbReference type="ARBA" id="ARBA00029674"/>
    </source>
</evidence>
<dbReference type="Gene3D" id="3.30.429.10">
    <property type="entry name" value="Macrophage Migration Inhibitory Factor"/>
    <property type="match status" value="1"/>
</dbReference>
<dbReference type="Proteomes" id="UP000280455">
    <property type="component" value="Chromosome"/>
</dbReference>